<name>A0ABP3XBF9_9SPHN</name>
<comment type="caution">
    <text evidence="1">The sequence shown here is derived from an EMBL/GenBank/DDBJ whole genome shotgun (WGS) entry which is preliminary data.</text>
</comment>
<accession>A0ABP3XBF9</accession>
<evidence type="ECO:0000313" key="1">
    <source>
        <dbReference type="EMBL" id="GAA0863013.1"/>
    </source>
</evidence>
<keyword evidence="2" id="KW-1185">Reference proteome</keyword>
<dbReference type="Gene3D" id="2.40.70.10">
    <property type="entry name" value="Acid Proteases"/>
    <property type="match status" value="1"/>
</dbReference>
<dbReference type="Proteomes" id="UP001500738">
    <property type="component" value="Unassembled WGS sequence"/>
</dbReference>
<dbReference type="EMBL" id="BAAAFE010000004">
    <property type="protein sequence ID" value="GAA0863013.1"/>
    <property type="molecule type" value="Genomic_DNA"/>
</dbReference>
<dbReference type="InterPro" id="IPR021109">
    <property type="entry name" value="Peptidase_aspartic_dom_sf"/>
</dbReference>
<proteinExistence type="predicted"/>
<evidence type="ECO:0000313" key="2">
    <source>
        <dbReference type="Proteomes" id="UP001500738"/>
    </source>
</evidence>
<sequence length="139" mass="15221">MPEIEWRHDGRRIVIPAAILRADDPADLRFHPVTALVDTGATSSGIMPAVVEALDLAPVGKRLVKAAHGEAMVDTFVFRIGLFADTSDRIQPSFPYVFDGIMGLRFGPSEHFDASVGMDILGQCDFSIARNRSCRLTFC</sequence>
<organism evidence="1 2">
    <name type="scientific">Sphingopyxis soli</name>
    <dbReference type="NCBI Taxonomy" id="592051"/>
    <lineage>
        <taxon>Bacteria</taxon>
        <taxon>Pseudomonadati</taxon>
        <taxon>Pseudomonadota</taxon>
        <taxon>Alphaproteobacteria</taxon>
        <taxon>Sphingomonadales</taxon>
        <taxon>Sphingomonadaceae</taxon>
        <taxon>Sphingopyxis</taxon>
    </lineage>
</organism>
<protein>
    <recommendedName>
        <fullName evidence="3">Peptidase A2 domain-containing protein</fullName>
    </recommendedName>
</protein>
<dbReference type="Pfam" id="PF13650">
    <property type="entry name" value="Asp_protease_2"/>
    <property type="match status" value="1"/>
</dbReference>
<dbReference type="RefSeq" id="WP_215354218.1">
    <property type="nucleotide sequence ID" value="NZ_BAAAFE010000004.1"/>
</dbReference>
<dbReference type="SUPFAM" id="SSF50630">
    <property type="entry name" value="Acid proteases"/>
    <property type="match status" value="1"/>
</dbReference>
<reference evidence="2" key="1">
    <citation type="journal article" date="2019" name="Int. J. Syst. Evol. Microbiol.">
        <title>The Global Catalogue of Microorganisms (GCM) 10K type strain sequencing project: providing services to taxonomists for standard genome sequencing and annotation.</title>
        <authorList>
            <consortium name="The Broad Institute Genomics Platform"/>
            <consortium name="The Broad Institute Genome Sequencing Center for Infectious Disease"/>
            <person name="Wu L."/>
            <person name="Ma J."/>
        </authorList>
    </citation>
    <scope>NUCLEOTIDE SEQUENCE [LARGE SCALE GENOMIC DNA]</scope>
    <source>
        <strain evidence="2">JCM 15910</strain>
    </source>
</reference>
<gene>
    <name evidence="1" type="ORF">GCM10009115_11980</name>
</gene>
<evidence type="ECO:0008006" key="3">
    <source>
        <dbReference type="Google" id="ProtNLM"/>
    </source>
</evidence>